<dbReference type="AlphaFoldDB" id="A0A545U6X0"/>
<organism evidence="1 2">
    <name type="scientific">Exilibacterium tricleocarpae</name>
    <dbReference type="NCBI Taxonomy" id="2591008"/>
    <lineage>
        <taxon>Bacteria</taxon>
        <taxon>Pseudomonadati</taxon>
        <taxon>Pseudomonadota</taxon>
        <taxon>Gammaproteobacteria</taxon>
        <taxon>Cellvibrionales</taxon>
        <taxon>Cellvibrionaceae</taxon>
        <taxon>Exilibacterium</taxon>
    </lineage>
</organism>
<proteinExistence type="predicted"/>
<evidence type="ECO:0000313" key="1">
    <source>
        <dbReference type="EMBL" id="TQV85216.1"/>
    </source>
</evidence>
<reference evidence="1 2" key="1">
    <citation type="submission" date="2019-06" db="EMBL/GenBank/DDBJ databases">
        <title>Whole genome sequence for Cellvibrionaceae sp. R142.</title>
        <authorList>
            <person name="Wang G."/>
        </authorList>
    </citation>
    <scope>NUCLEOTIDE SEQUENCE [LARGE SCALE GENOMIC DNA]</scope>
    <source>
        <strain evidence="1 2">R142</strain>
    </source>
</reference>
<dbReference type="RefSeq" id="WP_142902764.1">
    <property type="nucleotide sequence ID" value="NZ_ML660088.1"/>
</dbReference>
<sequence>MKNIDSTDRYMVLDTEDIGDALSFAEIKCLRRLEKKIDGYRQSKNKPPLQYGVVDPDWDKKLLDGRTVVQSITHAENSRRPFSATVSMGLLTIESGINPIIQAFQNSYHSFDLGVQITNRAGFVQDIVDVLSRKVPGIGAMFYASTNTAAVEALSQGSQHAAVKCQYNNASAGE</sequence>
<evidence type="ECO:0000313" key="2">
    <source>
        <dbReference type="Proteomes" id="UP000319732"/>
    </source>
</evidence>
<dbReference type="EMBL" id="VHSG01000004">
    <property type="protein sequence ID" value="TQV85216.1"/>
    <property type="molecule type" value="Genomic_DNA"/>
</dbReference>
<comment type="caution">
    <text evidence="1">The sequence shown here is derived from an EMBL/GenBank/DDBJ whole genome shotgun (WGS) entry which is preliminary data.</text>
</comment>
<gene>
    <name evidence="1" type="ORF">FKG94_03230</name>
</gene>
<accession>A0A545U6X0</accession>
<protein>
    <submittedName>
        <fullName evidence="1">Uncharacterized protein</fullName>
    </submittedName>
</protein>
<dbReference type="Proteomes" id="UP000319732">
    <property type="component" value="Unassembled WGS sequence"/>
</dbReference>
<name>A0A545U6X0_9GAMM</name>
<keyword evidence="2" id="KW-1185">Reference proteome</keyword>